<protein>
    <submittedName>
        <fullName evidence="1">Uncharacterized protein</fullName>
    </submittedName>
</protein>
<accession>A0ABZ2BTR3</accession>
<reference evidence="2" key="1">
    <citation type="submission" date="2024-01" db="EMBL/GenBank/DDBJ databases">
        <title>Roseobacter fucihabitans sp. nov., isolated from the brown alga Fucus spiralis.</title>
        <authorList>
            <person name="Hahnke S."/>
            <person name="Berger M."/>
            <person name="Schlingloff A."/>
            <person name="Athale I."/>
            <person name="Neumann-Schaal M."/>
            <person name="Adenaya A."/>
            <person name="Poehlein A."/>
            <person name="Daniel R."/>
            <person name="Pertersen J."/>
            <person name="Brinkhoff T."/>
        </authorList>
    </citation>
    <scope>NUCLEOTIDE SEQUENCE [LARGE SCALE GENOMIC DNA]</scope>
    <source>
        <strain evidence="2">B14</strain>
    </source>
</reference>
<sequence length="63" mass="7452">MQRMDWQDCRKAFYVDGSLREIYVRDTTAADWDVFLDAVSSKITAYFCRWRAASSTYTSIRNI</sequence>
<dbReference type="Proteomes" id="UP001318682">
    <property type="component" value="Chromosome"/>
</dbReference>
<evidence type="ECO:0000313" key="2">
    <source>
        <dbReference type="Proteomes" id="UP001318682"/>
    </source>
</evidence>
<keyword evidence="2" id="KW-1185">Reference proteome</keyword>
<name>A0ABZ2BTR3_9RHOB</name>
<dbReference type="EMBL" id="CP143423">
    <property type="protein sequence ID" value="WVX49221.1"/>
    <property type="molecule type" value="Genomic_DNA"/>
</dbReference>
<organism evidence="1 2">
    <name type="scientific">Roseobacter fucihabitans</name>
    <dbReference type="NCBI Taxonomy" id="1537242"/>
    <lineage>
        <taxon>Bacteria</taxon>
        <taxon>Pseudomonadati</taxon>
        <taxon>Pseudomonadota</taxon>
        <taxon>Alphaproteobacteria</taxon>
        <taxon>Rhodobacterales</taxon>
        <taxon>Roseobacteraceae</taxon>
        <taxon>Roseobacter</taxon>
    </lineage>
</organism>
<evidence type="ECO:0000313" key="1">
    <source>
        <dbReference type="EMBL" id="WVX49221.1"/>
    </source>
</evidence>
<proteinExistence type="predicted"/>
<gene>
    <name evidence="1" type="ORF">ROLI_023100</name>
</gene>